<dbReference type="InterPro" id="IPR029419">
    <property type="entry name" value="Arg_succ_lyase_C"/>
</dbReference>
<dbReference type="SUPFAM" id="SSF48557">
    <property type="entry name" value="L-aspartase-like"/>
    <property type="match status" value="1"/>
</dbReference>
<dbReference type="Gene3D" id="1.20.200.10">
    <property type="entry name" value="Fumarase/aspartase (Central domain)"/>
    <property type="match status" value="1"/>
</dbReference>
<dbReference type="NCBIfam" id="TIGR00838">
    <property type="entry name" value="argH"/>
    <property type="match status" value="1"/>
</dbReference>
<gene>
    <name evidence="5" type="primary">argH</name>
    <name evidence="8" type="ordered locus">Terro_4147</name>
</gene>
<evidence type="ECO:0000256" key="5">
    <source>
        <dbReference type="HAMAP-Rule" id="MF_00006"/>
    </source>
</evidence>
<dbReference type="PANTHER" id="PTHR43814:SF1">
    <property type="entry name" value="ARGININOSUCCINATE LYASE"/>
    <property type="match status" value="1"/>
</dbReference>
<evidence type="ECO:0000259" key="7">
    <source>
        <dbReference type="Pfam" id="PF14698"/>
    </source>
</evidence>
<keyword evidence="4 5" id="KW-0055">Arginine biosynthesis</keyword>
<comment type="subcellular location">
    <subcellularLocation>
        <location evidence="5">Cytoplasm</location>
    </subcellularLocation>
</comment>
<dbReference type="CDD" id="cd01359">
    <property type="entry name" value="Argininosuccinate_lyase"/>
    <property type="match status" value="1"/>
</dbReference>
<dbReference type="GO" id="GO:0004056">
    <property type="term" value="F:argininosuccinate lyase activity"/>
    <property type="evidence" value="ECO:0007669"/>
    <property type="project" value="UniProtKB-UniRule"/>
</dbReference>
<evidence type="ECO:0000256" key="2">
    <source>
        <dbReference type="ARBA" id="ARBA00004941"/>
    </source>
</evidence>
<evidence type="ECO:0000313" key="8">
    <source>
        <dbReference type="EMBL" id="AFL90354.1"/>
    </source>
</evidence>
<dbReference type="UniPathway" id="UPA00068">
    <property type="reaction ID" value="UER00114"/>
</dbReference>
<proteinExistence type="inferred from homology"/>
<protein>
    <recommendedName>
        <fullName evidence="3 5">Argininosuccinate lyase</fullName>
        <shortName evidence="5">ASAL</shortName>
        <ecNumber evidence="3 5">4.3.2.1</ecNumber>
    </recommendedName>
    <alternativeName>
        <fullName evidence="5">Arginosuccinase</fullName>
    </alternativeName>
</protein>
<dbReference type="OrthoDB" id="9769623at2"/>
<keyword evidence="5" id="KW-0963">Cytoplasm</keyword>
<evidence type="ECO:0000256" key="4">
    <source>
        <dbReference type="ARBA" id="ARBA00022571"/>
    </source>
</evidence>
<accession>I3ZM86</accession>
<keyword evidence="5" id="KW-0028">Amino-acid biosynthesis</keyword>
<evidence type="ECO:0000256" key="1">
    <source>
        <dbReference type="ARBA" id="ARBA00000985"/>
    </source>
</evidence>
<dbReference type="Proteomes" id="UP000006056">
    <property type="component" value="Chromosome"/>
</dbReference>
<evidence type="ECO:0000256" key="3">
    <source>
        <dbReference type="ARBA" id="ARBA00012338"/>
    </source>
</evidence>
<name>I3ZM86_TERRK</name>
<dbReference type="GO" id="GO:0042450">
    <property type="term" value="P:L-arginine biosynthetic process via ornithine"/>
    <property type="evidence" value="ECO:0007669"/>
    <property type="project" value="UniProtKB-UniRule"/>
</dbReference>
<dbReference type="InterPro" id="IPR024083">
    <property type="entry name" value="Fumarase/histidase_N"/>
</dbReference>
<dbReference type="PANTHER" id="PTHR43814">
    <property type="entry name" value="ARGININOSUCCINATE LYASE"/>
    <property type="match status" value="1"/>
</dbReference>
<dbReference type="InterPro" id="IPR009049">
    <property type="entry name" value="Argininosuccinate_lyase"/>
</dbReference>
<reference evidence="8 9" key="1">
    <citation type="submission" date="2012-06" db="EMBL/GenBank/DDBJ databases">
        <title>Complete genome of Terriglobus roseus DSM 18391.</title>
        <authorList>
            <consortium name="US DOE Joint Genome Institute (JGI-PGF)"/>
            <person name="Lucas S."/>
            <person name="Copeland A."/>
            <person name="Lapidus A."/>
            <person name="Glavina del Rio T."/>
            <person name="Dalin E."/>
            <person name="Tice H."/>
            <person name="Bruce D."/>
            <person name="Goodwin L."/>
            <person name="Pitluck S."/>
            <person name="Peters L."/>
            <person name="Mikhailova N."/>
            <person name="Munk A.C.C."/>
            <person name="Kyrpides N."/>
            <person name="Mavromatis K."/>
            <person name="Ivanova N."/>
            <person name="Brettin T."/>
            <person name="Detter J.C."/>
            <person name="Han C."/>
            <person name="Larimer F."/>
            <person name="Land M."/>
            <person name="Hauser L."/>
            <person name="Markowitz V."/>
            <person name="Cheng J.-F."/>
            <person name="Hugenholtz P."/>
            <person name="Woyke T."/>
            <person name="Wu D."/>
            <person name="Brambilla E."/>
            <person name="Klenk H.-P."/>
            <person name="Eisen J.A."/>
        </authorList>
    </citation>
    <scope>NUCLEOTIDE SEQUENCE [LARGE SCALE GENOMIC DNA]</scope>
    <source>
        <strain evidence="9">DSM 18391 / NRRL B-41598 / KBS 63</strain>
    </source>
</reference>
<dbReference type="InterPro" id="IPR008948">
    <property type="entry name" value="L-Aspartase-like"/>
</dbReference>
<comment type="similarity">
    <text evidence="5">Belongs to the lyase 1 family. Argininosuccinate lyase subfamily.</text>
</comment>
<dbReference type="PATRIC" id="fig|926566.3.peg.4097"/>
<dbReference type="AlphaFoldDB" id="I3ZM86"/>
<feature type="domain" description="Fumarate lyase N-terminal" evidence="6">
    <location>
        <begin position="114"/>
        <end position="326"/>
    </location>
</feature>
<dbReference type="HAMAP" id="MF_00006">
    <property type="entry name" value="Arg_succ_lyase"/>
    <property type="match status" value="1"/>
</dbReference>
<organism evidence="8 9">
    <name type="scientific">Terriglobus roseus (strain DSM 18391 / NRRL B-41598 / KBS 63)</name>
    <dbReference type="NCBI Taxonomy" id="926566"/>
    <lineage>
        <taxon>Bacteria</taxon>
        <taxon>Pseudomonadati</taxon>
        <taxon>Acidobacteriota</taxon>
        <taxon>Terriglobia</taxon>
        <taxon>Terriglobales</taxon>
        <taxon>Acidobacteriaceae</taxon>
        <taxon>Terriglobus</taxon>
    </lineage>
</organism>
<dbReference type="PRINTS" id="PR00149">
    <property type="entry name" value="FUMRATELYASE"/>
</dbReference>
<dbReference type="HOGENOM" id="CLU_027272_2_3_0"/>
<dbReference type="EMBL" id="CP003379">
    <property type="protein sequence ID" value="AFL90354.1"/>
    <property type="molecule type" value="Genomic_DNA"/>
</dbReference>
<evidence type="ECO:0000259" key="6">
    <source>
        <dbReference type="Pfam" id="PF00206"/>
    </source>
</evidence>
<keyword evidence="5 8" id="KW-0456">Lyase</keyword>
<keyword evidence="9" id="KW-1185">Reference proteome</keyword>
<dbReference type="PRINTS" id="PR00145">
    <property type="entry name" value="ARGSUCLYASE"/>
</dbReference>
<dbReference type="GO" id="GO:0005829">
    <property type="term" value="C:cytosol"/>
    <property type="evidence" value="ECO:0007669"/>
    <property type="project" value="TreeGrafter"/>
</dbReference>
<dbReference type="KEGG" id="trs:Terro_4147"/>
<comment type="catalytic activity">
    <reaction evidence="1 5">
        <text>2-(N(omega)-L-arginino)succinate = fumarate + L-arginine</text>
        <dbReference type="Rhea" id="RHEA:24020"/>
        <dbReference type="ChEBI" id="CHEBI:29806"/>
        <dbReference type="ChEBI" id="CHEBI:32682"/>
        <dbReference type="ChEBI" id="CHEBI:57472"/>
        <dbReference type="EC" id="4.3.2.1"/>
    </reaction>
</comment>
<sequence length="517" mass="56599">MWPSPVAVLSYHSLEKCVRSNDKAGNHEYAATGSKFPADVYRDTVLAHVFADAQRLFLPSLIECDLAHVLMLAKQGILSQDSASACLRAILSLDLDAIRSVPYDGSVEDLFFYVEQKLAEAAGADNAGRIHTARSRNDLDLTMYRMTLRQRLLDLLGSAITLRRTLLEIATRYSEAIMPAYTHNQPAQPTTLGHFLMAYIEVMERDAERIIGCYARVNRSPLGACAITTTGFPIDRAMTAEALGFRGLVTNSYGAIASVDYVAEACGVVAAAMLSMGRFAQEMLLWSTAEFGYLRLSEGYVQISSIMPQKRNPVPLEHTRILASRALTEAQSVLGSLHNTPFTDMNDGEDSLQPLVALAFADAVRSTTLLAGALSEATFNVQRMRERAGTSFLTVTELADTLVRSTGMSFHDAHSIVSLAVRDAASDDNEALAKDVHRQLLAGGFDVPFETIQTALQPAHFIEVRGIAGGPAKSALDPELQRAATQLQRDHDWLRAEREYLTTKHLDLLKAAQSHLI</sequence>
<feature type="domain" description="Argininosuccinate lyase C-terminal" evidence="7">
    <location>
        <begin position="392"/>
        <end position="430"/>
    </location>
</feature>
<dbReference type="STRING" id="926566.Terro_4147"/>
<evidence type="ECO:0000313" key="9">
    <source>
        <dbReference type="Proteomes" id="UP000006056"/>
    </source>
</evidence>
<dbReference type="EC" id="4.3.2.1" evidence="3 5"/>
<dbReference type="InterPro" id="IPR022761">
    <property type="entry name" value="Fumarate_lyase_N"/>
</dbReference>
<comment type="pathway">
    <text evidence="2 5">Amino-acid biosynthesis; L-arginine biosynthesis; L-arginine from L-ornithine and carbamoyl phosphate: step 3/3.</text>
</comment>
<dbReference type="InterPro" id="IPR000362">
    <property type="entry name" value="Fumarate_lyase_fam"/>
</dbReference>
<dbReference type="Gene3D" id="1.10.275.10">
    <property type="entry name" value="Fumarase/aspartase (N-terminal domain)"/>
    <property type="match status" value="1"/>
</dbReference>
<dbReference type="Pfam" id="PF14698">
    <property type="entry name" value="ASL_C2"/>
    <property type="match status" value="1"/>
</dbReference>
<dbReference type="Pfam" id="PF00206">
    <property type="entry name" value="Lyase_1"/>
    <property type="match status" value="1"/>
</dbReference>
<dbReference type="eggNOG" id="COG0165">
    <property type="taxonomic scope" value="Bacteria"/>
</dbReference>
<dbReference type="Gene3D" id="1.10.40.30">
    <property type="entry name" value="Fumarase/aspartase (C-terminal domain)"/>
    <property type="match status" value="1"/>
</dbReference>